<dbReference type="EMBL" id="JSAN01000011">
    <property type="protein sequence ID" value="KIC74352.1"/>
    <property type="molecule type" value="Genomic_DNA"/>
</dbReference>
<sequence length="237" mass="27368">MIHSHIPSPERCYHSNQDISCKTGRLNKSVSAPALLEAKVKAVCKDAFAEWLHIQDPDIPIEVLNELPTEEIAIWRVLAPLNSHSFFDKWLDDKISSFYSSNKMERELKGIYQKFKTQSNLKPATIESIDHLARNILKQYSKIIEVQATDDAFLMRYFAKELKIPSDSKLIRLTIEHAKPSICKIISERLGYLYSDAPRECLKKILTHDYPDQINQVSYLVNIWGKNGRKLAPIWDQ</sequence>
<evidence type="ECO:0000313" key="2">
    <source>
        <dbReference type="Proteomes" id="UP000031465"/>
    </source>
</evidence>
<dbReference type="PATRIC" id="fig|362787.3.peg.77"/>
<comment type="caution">
    <text evidence="1">The sequence shown here is derived from an EMBL/GenBank/DDBJ whole genome shotgun (WGS) entry which is preliminary data.</text>
</comment>
<dbReference type="RefSeq" id="WP_039355827.1">
    <property type="nucleotide sequence ID" value="NZ_JSAN01000011.1"/>
</dbReference>
<accession>A0A0C1K4W4</accession>
<name>A0A0C1K4W4_9BACT</name>
<organism evidence="1 2">
    <name type="scientific">Candidatus Protochlamydia amoebophila</name>
    <dbReference type="NCBI Taxonomy" id="362787"/>
    <lineage>
        <taxon>Bacteria</taxon>
        <taxon>Pseudomonadati</taxon>
        <taxon>Chlamydiota</taxon>
        <taxon>Chlamydiia</taxon>
        <taxon>Parachlamydiales</taxon>
        <taxon>Parachlamydiaceae</taxon>
        <taxon>Candidatus Protochlamydia</taxon>
    </lineage>
</organism>
<dbReference type="Proteomes" id="UP000031465">
    <property type="component" value="Unassembled WGS sequence"/>
</dbReference>
<gene>
    <name evidence="1" type="ORF">DB44_AL00460</name>
</gene>
<proteinExistence type="predicted"/>
<dbReference type="AlphaFoldDB" id="A0A0C1K4W4"/>
<protein>
    <submittedName>
        <fullName evidence="1">Uncharacterized protein</fullName>
    </submittedName>
</protein>
<evidence type="ECO:0000313" key="1">
    <source>
        <dbReference type="EMBL" id="KIC74352.1"/>
    </source>
</evidence>
<reference evidence="1 2" key="1">
    <citation type="journal article" date="2014" name="Mol. Biol. Evol.">
        <title>Massive expansion of Ubiquitination-related gene families within the Chlamydiae.</title>
        <authorList>
            <person name="Domman D."/>
            <person name="Collingro A."/>
            <person name="Lagkouvardos I."/>
            <person name="Gehre L."/>
            <person name="Weinmaier T."/>
            <person name="Rattei T."/>
            <person name="Subtil A."/>
            <person name="Horn M."/>
        </authorList>
    </citation>
    <scope>NUCLEOTIDE SEQUENCE [LARGE SCALE GENOMIC DNA]</scope>
    <source>
        <strain evidence="1 2">EI2</strain>
    </source>
</reference>